<evidence type="ECO:0000313" key="3">
    <source>
        <dbReference type="Proteomes" id="UP000030762"/>
    </source>
</evidence>
<evidence type="ECO:0000256" key="1">
    <source>
        <dbReference type="SAM" id="MobiDB-lite"/>
    </source>
</evidence>
<dbReference type="GO" id="GO:0005634">
    <property type="term" value="C:nucleus"/>
    <property type="evidence" value="ECO:0007669"/>
    <property type="project" value="TreeGrafter"/>
</dbReference>
<dbReference type="Pfam" id="PF07093">
    <property type="entry name" value="SGT1"/>
    <property type="match status" value="2"/>
</dbReference>
<dbReference type="PANTHER" id="PTHR13060">
    <property type="entry name" value="SGT1 PROTEIN HSGT1 SUPPRESSOR OF GCR2"/>
    <property type="match status" value="1"/>
</dbReference>
<gene>
    <name evidence="2" type="ORF">SDRG_08372</name>
</gene>
<keyword evidence="3" id="KW-1185">Reference proteome</keyword>
<dbReference type="OrthoDB" id="27237at2759"/>
<proteinExistence type="predicted"/>
<feature type="region of interest" description="Disordered" evidence="1">
    <location>
        <begin position="401"/>
        <end position="434"/>
    </location>
</feature>
<sequence>MFPTAELSTDGLEFDVHFDHAPDAGRLRRMAAEVAAFVGDYIWQKEPLCLEAPMTTWTSATTLHGKMYVGDNVEDEWVATAALMSLTKAHADMTLQVADADGQFLLIEAAEALPMWVTPENSNNRVFLRHGRVYLLTDDVEKGHLDLAIALKTLTTTPSKHEAPSDVQRILLARLEAAQTHSMQRSINRHTVQCRMPTSAAIVLQETPRAVAYAVEAFYYREPTEATRLCRHMQRFSPTDMTTVMVPFSRCMFAQLKQQPFAAPKPFGILDEADDAAILGMKLTCGLELLYASHTKDHMGALWSSRIDAATNMPLQRSPLEPNDDDAWLYVAPESLEETLRKAESRVQDGNADELQDMATMFHSFVKEASEFDGVDMSAKTLAPVSLDMDALMAILNQTTATPSEKPHAPEDNDAYFFSSDDEDDDSDDEDDEDDAAMDHLMEQLMDEMDMELTDSKMAKSFQTTTTTTMTTSDEADDDASQLTPVNLDLNLVSNLLESLTSQEGHAGPVSNMLHDMGFRS</sequence>
<dbReference type="VEuPathDB" id="FungiDB:SDRG_08372"/>
<organism evidence="2 3">
    <name type="scientific">Saprolegnia diclina (strain VS20)</name>
    <dbReference type="NCBI Taxonomy" id="1156394"/>
    <lineage>
        <taxon>Eukaryota</taxon>
        <taxon>Sar</taxon>
        <taxon>Stramenopiles</taxon>
        <taxon>Oomycota</taxon>
        <taxon>Saprolegniomycetes</taxon>
        <taxon>Saprolegniales</taxon>
        <taxon>Saprolegniaceae</taxon>
        <taxon>Saprolegnia</taxon>
    </lineage>
</organism>
<dbReference type="eggNOG" id="KOG2406">
    <property type="taxonomic scope" value="Eukaryota"/>
</dbReference>
<accession>T0Q8F6</accession>
<dbReference type="PANTHER" id="PTHR13060:SF0">
    <property type="entry name" value="PROTEIN ECDYSONELESS HOMOLOG"/>
    <property type="match status" value="1"/>
</dbReference>
<dbReference type="Proteomes" id="UP000030762">
    <property type="component" value="Unassembled WGS sequence"/>
</dbReference>
<name>T0Q8F6_SAPDV</name>
<dbReference type="STRING" id="1156394.T0Q8F6"/>
<dbReference type="AlphaFoldDB" id="T0Q8F6"/>
<reference evidence="2 3" key="1">
    <citation type="submission" date="2012-04" db="EMBL/GenBank/DDBJ databases">
        <title>The Genome Sequence of Saprolegnia declina VS20.</title>
        <authorList>
            <consortium name="The Broad Institute Genome Sequencing Platform"/>
            <person name="Russ C."/>
            <person name="Nusbaum C."/>
            <person name="Tyler B."/>
            <person name="van West P."/>
            <person name="Dieguez-Uribeondo J."/>
            <person name="de Bruijn I."/>
            <person name="Tripathy S."/>
            <person name="Jiang R."/>
            <person name="Young S.K."/>
            <person name="Zeng Q."/>
            <person name="Gargeya S."/>
            <person name="Fitzgerald M."/>
            <person name="Haas B."/>
            <person name="Abouelleil A."/>
            <person name="Alvarado L."/>
            <person name="Arachchi H.M."/>
            <person name="Berlin A."/>
            <person name="Chapman S.B."/>
            <person name="Goldberg J."/>
            <person name="Griggs A."/>
            <person name="Gujja S."/>
            <person name="Hansen M."/>
            <person name="Howarth C."/>
            <person name="Imamovic A."/>
            <person name="Larimer J."/>
            <person name="McCowen C."/>
            <person name="Montmayeur A."/>
            <person name="Murphy C."/>
            <person name="Neiman D."/>
            <person name="Pearson M."/>
            <person name="Priest M."/>
            <person name="Roberts A."/>
            <person name="Saif S."/>
            <person name="Shea T."/>
            <person name="Sisk P."/>
            <person name="Sykes S."/>
            <person name="Wortman J."/>
            <person name="Nusbaum C."/>
            <person name="Birren B."/>
        </authorList>
    </citation>
    <scope>NUCLEOTIDE SEQUENCE [LARGE SCALE GENOMIC DNA]</scope>
    <source>
        <strain evidence="2 3">VS20</strain>
    </source>
</reference>
<evidence type="ECO:0000313" key="2">
    <source>
        <dbReference type="EMBL" id="EQC34164.1"/>
    </source>
</evidence>
<dbReference type="OMA" id="TKDYIWQ"/>
<dbReference type="RefSeq" id="XP_008612476.1">
    <property type="nucleotide sequence ID" value="XM_008614254.1"/>
</dbReference>
<dbReference type="InParanoid" id="T0Q8F6"/>
<protein>
    <submittedName>
        <fullName evidence="2">Uncharacterized protein</fullName>
    </submittedName>
</protein>
<feature type="compositionally biased region" description="Acidic residues" evidence="1">
    <location>
        <begin position="420"/>
        <end position="434"/>
    </location>
</feature>
<dbReference type="EMBL" id="JH767156">
    <property type="protein sequence ID" value="EQC34164.1"/>
    <property type="molecule type" value="Genomic_DNA"/>
</dbReference>
<dbReference type="InterPro" id="IPR010770">
    <property type="entry name" value="Ecd"/>
</dbReference>
<dbReference type="GeneID" id="19949099"/>